<dbReference type="EMBL" id="CP033133">
    <property type="protein sequence ID" value="AYO53888.1"/>
    <property type="molecule type" value="Genomic_DNA"/>
</dbReference>
<keyword evidence="1" id="KW-1133">Transmembrane helix</keyword>
<dbReference type="InterPro" id="IPR026457">
    <property type="entry name" value="CSLREA_Nterm"/>
</dbReference>
<keyword evidence="1" id="KW-0472">Membrane</keyword>
<accession>A0A3G2T146</accession>
<gene>
    <name evidence="3" type="ORF">CDG68_09690</name>
</gene>
<keyword evidence="2" id="KW-0732">Signal</keyword>
<keyword evidence="1" id="KW-0812">Transmembrane</keyword>
<evidence type="ECO:0000313" key="4">
    <source>
        <dbReference type="Proteomes" id="UP000279962"/>
    </source>
</evidence>
<dbReference type="AlphaFoldDB" id="A0A3G2T146"/>
<proteinExistence type="predicted"/>
<evidence type="ECO:0000256" key="1">
    <source>
        <dbReference type="SAM" id="Phobius"/>
    </source>
</evidence>
<organism evidence="3 4">
    <name type="scientific">Acinetobacter wuhouensis</name>
    <dbReference type="NCBI Taxonomy" id="1879050"/>
    <lineage>
        <taxon>Bacteria</taxon>
        <taxon>Pseudomonadati</taxon>
        <taxon>Pseudomonadota</taxon>
        <taxon>Gammaproteobacteria</taxon>
        <taxon>Moraxellales</taxon>
        <taxon>Moraxellaceae</taxon>
        <taxon>Acinetobacter</taxon>
    </lineage>
</organism>
<dbReference type="InterPro" id="IPR011050">
    <property type="entry name" value="Pectin_lyase_fold/virulence"/>
</dbReference>
<evidence type="ECO:0000256" key="2">
    <source>
        <dbReference type="SAM" id="SignalP"/>
    </source>
</evidence>
<feature type="transmembrane region" description="Helical" evidence="1">
    <location>
        <begin position="783"/>
        <end position="803"/>
    </location>
</feature>
<feature type="chain" id="PRO_5018334573" evidence="2">
    <location>
        <begin position="22"/>
        <end position="812"/>
    </location>
</feature>
<sequence>MKNYKKGLLALAILSTMSLMAADDKTIYVNTFDDEDGTNPAKCSLREAIKAAELHQAYGGCSAGQIYSTVPNVIQLEAGEYKLSKELRPNSDVIINGREPGDYSRPDVLTNNYPATTKIKTSISGQGVSRIFNTIYDNKPSLTLKNLLLKDGSSLSDTNNNVGGAIYAGGTTTLTNVSILNSKAKNGGAIYLNDINSSLTMSYGVFDGNTADQGSVLGMTCLDNLDKTPRQIGISGVSFINNGSAESLSTFNFCGKPTASFTANTISNNTASSTQGSIIQFSQITPLGKVEFSNNSIITLHSNTIVNNSAWTTLLYGSNGSKRILHNILAYNQNGKSCRYADGDVSEVTNSGVVLAYNALTLAAGNDQCELASSLTKEGKDKTVDVSNISFSTLLYEREEPSESTGFMPMYFPKNLGTDKDLVDIGFVGCSQIDQRGVTRPVAENSSGSVDTANSCEIGSTEVLNLTADNLSATNSSVTKALASFQKELDIYNKLIADTTTNQDYIPYYKIQSENYSNLLKYTKSDQKYRTIFFDPFDPNLPAEIIIQDASGKAVREVKHLSTDNYTVTVKALGVGMLSNNKFDGKEDTRFHCEWNENLKKVLLWRTDDAPTPTGENEFCSYTLTLKNADPVISSTAYIVGSFINIPPTAADATLNIEAGSTKPLDVDLLKYADDDGDGDSAALTDKPNKPKFYVNSNGVELPIRISANLDPVVITSEQSGPCPGADSKYTCYGGKVQVKLRSTLDPFSYKFKYYVYDADGAASNEGIISLENSGTAANSPRVSGGGSFGWLSVMGLIGLAGYRRMKMNKKA</sequence>
<feature type="signal peptide" evidence="2">
    <location>
        <begin position="1"/>
        <end position="21"/>
    </location>
</feature>
<dbReference type="RefSeq" id="WP_087553481.1">
    <property type="nucleotide sequence ID" value="NZ_CP033133.1"/>
</dbReference>
<dbReference type="Proteomes" id="UP000279962">
    <property type="component" value="Chromosome"/>
</dbReference>
<dbReference type="NCBIfam" id="TIGR04214">
    <property type="entry name" value="CSLREA_Nterm"/>
    <property type="match status" value="1"/>
</dbReference>
<dbReference type="SUPFAM" id="SSF51126">
    <property type="entry name" value="Pectin lyase-like"/>
    <property type="match status" value="1"/>
</dbReference>
<protein>
    <submittedName>
        <fullName evidence="3">CSLREA domain-containing protein</fullName>
    </submittedName>
</protein>
<evidence type="ECO:0000313" key="3">
    <source>
        <dbReference type="EMBL" id="AYO53888.1"/>
    </source>
</evidence>
<name>A0A3G2T146_9GAMM</name>
<reference evidence="3 4" key="1">
    <citation type="submission" date="2018-10" db="EMBL/GenBank/DDBJ databases">
        <title>The complete genome of Acinetobacter wuhouensis strain WCHAW010062.</title>
        <authorList>
            <person name="Hu Y."/>
            <person name="Long H."/>
            <person name="Feng Y."/>
            <person name="Zong Z."/>
        </authorList>
    </citation>
    <scope>NUCLEOTIDE SEQUENCE [LARGE SCALE GENOMIC DNA]</scope>
    <source>
        <strain evidence="3 4">WCHAW010062</strain>
    </source>
</reference>